<dbReference type="GO" id="GO:0065002">
    <property type="term" value="P:intracellular protein transmembrane transport"/>
    <property type="evidence" value="ECO:0007669"/>
    <property type="project" value="UniProtKB-UniRule"/>
</dbReference>
<feature type="transmembrane region" description="Helical" evidence="9">
    <location>
        <begin position="25"/>
        <end position="43"/>
    </location>
</feature>
<dbReference type="EMBL" id="JAWNFU010000004">
    <property type="protein sequence ID" value="MDY5153738.1"/>
    <property type="molecule type" value="Genomic_DNA"/>
</dbReference>
<feature type="compositionally biased region" description="Basic and acidic residues" evidence="10">
    <location>
        <begin position="327"/>
        <end position="340"/>
    </location>
</feature>
<evidence type="ECO:0000313" key="12">
    <source>
        <dbReference type="EMBL" id="MDY5153738.1"/>
    </source>
</evidence>
<keyword evidence="15" id="KW-1185">Reference proteome</keyword>
<dbReference type="GO" id="GO:0043952">
    <property type="term" value="P:protein transport by the Sec complex"/>
    <property type="evidence" value="ECO:0007669"/>
    <property type="project" value="UniProtKB-UniRule"/>
</dbReference>
<comment type="function">
    <text evidence="9">Part of the Sec protein translocase complex. Interacts with the SecYEG preprotein conducting channel. SecDF uses the proton motive force (PMF) to complete protein translocation after the ATP-dependent function of SecA.</text>
</comment>
<keyword evidence="2 9" id="KW-0813">Transport</keyword>
<evidence type="ECO:0000256" key="9">
    <source>
        <dbReference type="HAMAP-Rule" id="MF_01464"/>
    </source>
</evidence>
<protein>
    <recommendedName>
        <fullName evidence="9">Protein-export membrane protein SecF</fullName>
    </recommendedName>
</protein>
<dbReference type="PANTHER" id="PTHR30081:SF8">
    <property type="entry name" value="PROTEIN TRANSLOCASE SUBUNIT SECF"/>
    <property type="match status" value="1"/>
</dbReference>
<dbReference type="InterPro" id="IPR048634">
    <property type="entry name" value="SecD_SecF_C"/>
</dbReference>
<reference evidence="14 16" key="3">
    <citation type="submission" date="2018-11" db="EMBL/GenBank/DDBJ databases">
        <authorList>
            <consortium name="Pathogen Informatics"/>
        </authorList>
    </citation>
    <scope>NUCLEOTIDE SEQUENCE [LARGE SCALE GENOMIC DNA]</scope>
    <source>
        <strain evidence="14 16">NCTC10327</strain>
    </source>
</reference>
<dbReference type="Proteomes" id="UP001273799">
    <property type="component" value="Unassembled WGS sequence"/>
</dbReference>
<dbReference type="EMBL" id="UYIO01000001">
    <property type="protein sequence ID" value="VDG76589.1"/>
    <property type="molecule type" value="Genomic_DNA"/>
</dbReference>
<dbReference type="PRINTS" id="PR01755">
    <property type="entry name" value="SECFTRNLCASE"/>
</dbReference>
<comment type="subcellular location">
    <subcellularLocation>
        <location evidence="1 9">Cell membrane</location>
        <topology evidence="1 9">Multi-pass membrane protein</topology>
    </subcellularLocation>
</comment>
<feature type="transmembrane region" description="Helical" evidence="9">
    <location>
        <begin position="200"/>
        <end position="219"/>
    </location>
</feature>
<feature type="transmembrane region" description="Helical" evidence="9">
    <location>
        <begin position="257"/>
        <end position="276"/>
    </location>
</feature>
<keyword evidence="4 9" id="KW-0812">Transmembrane</keyword>
<evidence type="ECO:0000256" key="6">
    <source>
        <dbReference type="ARBA" id="ARBA00022989"/>
    </source>
</evidence>
<dbReference type="EMBL" id="FNAU01000005">
    <property type="protein sequence ID" value="SDE27097.1"/>
    <property type="molecule type" value="Genomic_DNA"/>
</dbReference>
<evidence type="ECO:0000256" key="4">
    <source>
        <dbReference type="ARBA" id="ARBA00022692"/>
    </source>
</evidence>
<organism evidence="14 16">
    <name type="scientific">Actinobaculum suis</name>
    <dbReference type="NCBI Taxonomy" id="1657"/>
    <lineage>
        <taxon>Bacteria</taxon>
        <taxon>Bacillati</taxon>
        <taxon>Actinomycetota</taxon>
        <taxon>Actinomycetes</taxon>
        <taxon>Actinomycetales</taxon>
        <taxon>Actinomycetaceae</taxon>
        <taxon>Actinobaculum</taxon>
    </lineage>
</organism>
<dbReference type="SUPFAM" id="SSF82866">
    <property type="entry name" value="Multidrug efflux transporter AcrB transmembrane domain"/>
    <property type="match status" value="1"/>
</dbReference>
<comment type="subunit">
    <text evidence="9">Forms a complex with SecD. Part of the essential Sec protein translocation apparatus which comprises SecA, SecYEG and auxiliary proteins SecDF. Other proteins may also be involved.</text>
</comment>
<gene>
    <name evidence="9 14" type="primary">secF</name>
    <name evidence="14" type="ORF">NCTC10327_01228</name>
    <name evidence="12" type="ORF">R6G71_06740</name>
    <name evidence="13" type="ORF">SAMN05421878_10523</name>
</gene>
<evidence type="ECO:0000313" key="13">
    <source>
        <dbReference type="EMBL" id="SDE27097.1"/>
    </source>
</evidence>
<evidence type="ECO:0000256" key="7">
    <source>
        <dbReference type="ARBA" id="ARBA00023010"/>
    </source>
</evidence>
<dbReference type="Proteomes" id="UP000182744">
    <property type="component" value="Unassembled WGS sequence"/>
</dbReference>
<reference evidence="13" key="1">
    <citation type="submission" date="2016-10" db="EMBL/GenBank/DDBJ databases">
        <authorList>
            <person name="de Groot N.N."/>
        </authorList>
    </citation>
    <scope>NUCLEOTIDE SEQUENCE [LARGE SCALE GENOMIC DNA]</scope>
    <source>
        <strain evidence="13">DSM 20639</strain>
    </source>
</reference>
<dbReference type="InterPro" id="IPR005665">
    <property type="entry name" value="SecF_bac"/>
</dbReference>
<dbReference type="NCBIfam" id="TIGR00966">
    <property type="entry name" value="transloc_SecF"/>
    <property type="match status" value="1"/>
</dbReference>
<keyword evidence="3 9" id="KW-1003">Cell membrane</keyword>
<dbReference type="GO" id="GO:0006605">
    <property type="term" value="P:protein targeting"/>
    <property type="evidence" value="ECO:0007669"/>
    <property type="project" value="UniProtKB-UniRule"/>
</dbReference>
<evidence type="ECO:0000313" key="15">
    <source>
        <dbReference type="Proteomes" id="UP000182744"/>
    </source>
</evidence>
<reference evidence="12" key="4">
    <citation type="submission" date="2023-10" db="EMBL/GenBank/DDBJ databases">
        <title>Whole Genome based description of the genera Actinobaculum and Actinotignum reveals a complex phylogenetic relationship within the species included in the genus Actinotignum.</title>
        <authorList>
            <person name="Jensen C.S."/>
            <person name="Dargis R."/>
            <person name="Kemp M."/>
            <person name="Christensen J.J."/>
        </authorList>
    </citation>
    <scope>NUCLEOTIDE SEQUENCE</scope>
    <source>
        <strain evidence="12">Actinobaculum_suis_CCUG19206T</strain>
    </source>
</reference>
<dbReference type="RefSeq" id="WP_049620076.1">
    <property type="nucleotide sequence ID" value="NZ_FNAU01000005.1"/>
</dbReference>
<dbReference type="Pfam" id="PF02355">
    <property type="entry name" value="SecD_SecF_C"/>
    <property type="match status" value="1"/>
</dbReference>
<accession>A0A0K9ESH1</accession>
<evidence type="ECO:0000256" key="1">
    <source>
        <dbReference type="ARBA" id="ARBA00004651"/>
    </source>
</evidence>
<evidence type="ECO:0000256" key="3">
    <source>
        <dbReference type="ARBA" id="ARBA00022475"/>
    </source>
</evidence>
<evidence type="ECO:0000256" key="8">
    <source>
        <dbReference type="ARBA" id="ARBA00023136"/>
    </source>
</evidence>
<feature type="region of interest" description="Disordered" evidence="10">
    <location>
        <begin position="327"/>
        <end position="373"/>
    </location>
</feature>
<dbReference type="HAMAP" id="MF_01464_B">
    <property type="entry name" value="SecF_B"/>
    <property type="match status" value="1"/>
</dbReference>
<dbReference type="GO" id="GO:0015450">
    <property type="term" value="F:protein-transporting ATPase activity"/>
    <property type="evidence" value="ECO:0007669"/>
    <property type="project" value="InterPro"/>
</dbReference>
<dbReference type="InterPro" id="IPR022813">
    <property type="entry name" value="SecD/SecF_arch_bac"/>
</dbReference>
<feature type="domain" description="Protein export membrane protein SecD/SecF C-terminal" evidence="11">
    <location>
        <begin position="119"/>
        <end position="309"/>
    </location>
</feature>
<dbReference type="PATRIC" id="fig|1657.3.peg.1570"/>
<keyword evidence="7 9" id="KW-0811">Translocation</keyword>
<evidence type="ECO:0000256" key="2">
    <source>
        <dbReference type="ARBA" id="ARBA00022448"/>
    </source>
</evidence>
<dbReference type="PANTHER" id="PTHR30081">
    <property type="entry name" value="PROTEIN-EXPORT MEMBRANE PROTEIN SEC"/>
    <property type="match status" value="1"/>
</dbReference>
<dbReference type="Proteomes" id="UP000269974">
    <property type="component" value="Unassembled WGS sequence"/>
</dbReference>
<reference evidence="15" key="2">
    <citation type="submission" date="2016-10" db="EMBL/GenBank/DDBJ databases">
        <authorList>
            <person name="Varghese N."/>
        </authorList>
    </citation>
    <scope>NUCLEOTIDE SEQUENCE [LARGE SCALE GENOMIC DNA]</scope>
    <source>
        <strain evidence="15">DSM 20639</strain>
    </source>
</reference>
<feature type="transmembrane region" description="Helical" evidence="9">
    <location>
        <begin position="171"/>
        <end position="194"/>
    </location>
</feature>
<keyword evidence="6 9" id="KW-1133">Transmembrane helix</keyword>
<dbReference type="AlphaFoldDB" id="A0A0K9ESH1"/>
<feature type="compositionally biased region" description="Basic residues" evidence="10">
    <location>
        <begin position="356"/>
        <end position="373"/>
    </location>
</feature>
<evidence type="ECO:0000313" key="16">
    <source>
        <dbReference type="Proteomes" id="UP000269974"/>
    </source>
</evidence>
<dbReference type="Pfam" id="PF07549">
    <property type="entry name" value="Sec_GG"/>
    <property type="match status" value="1"/>
</dbReference>
<comment type="similarity">
    <text evidence="9">Belongs to the SecD/SecF family. SecF subfamily.</text>
</comment>
<dbReference type="STRING" id="1657.ACU20_06960"/>
<proteinExistence type="inferred from homology"/>
<dbReference type="InterPro" id="IPR022646">
    <property type="entry name" value="SecD/SecF_CS"/>
</dbReference>
<evidence type="ECO:0000313" key="14">
    <source>
        <dbReference type="EMBL" id="VDG76589.1"/>
    </source>
</evidence>
<keyword evidence="5 9" id="KW-0653">Protein transport</keyword>
<feature type="transmembrane region" description="Helical" evidence="9">
    <location>
        <begin position="282"/>
        <end position="306"/>
    </location>
</feature>
<dbReference type="InterPro" id="IPR022645">
    <property type="entry name" value="SecD/SecF_bac"/>
</dbReference>
<evidence type="ECO:0000256" key="5">
    <source>
        <dbReference type="ARBA" id="ARBA00022927"/>
    </source>
</evidence>
<evidence type="ECO:0000256" key="10">
    <source>
        <dbReference type="SAM" id="MobiDB-lite"/>
    </source>
</evidence>
<name>A0A0K9ESH1_9ACTO</name>
<sequence length="373" mass="40543">MSVYSLGNDLYSGRKAVPVISKRRIWFGVAIVAIIVSFAALFGKGLNLGIDFTGGSQFTVSHAQTVEQNKASEIIAQHTGEVARVAQVGDSSLRIQVSTGEEGQALTNADTEKIRGELAEAYGTSVNNVTSTFIGPVWGQGISMKALQGFVVFIVLVLIGLSIYMRSWRNALGAVLALFHDLIVTVGLYCLFGFEFTPSTVIGLLTILGYSLYDTVVVFDKLRENTENVLKQDRYTFGEATNRAVNQTLIRSINTSITSLLPVASILFIGVLFLGAGTLRDLALVLFVGLLLSAYSSIFLAAPLAVELTNLDPRIKEHNQKVAKAREKRAEQIEARRAAGEDITEDALSVAGPSRPGRHRGQKAQPRRKNRRK</sequence>
<feature type="transmembrane region" description="Helical" evidence="9">
    <location>
        <begin position="146"/>
        <end position="164"/>
    </location>
</feature>
<keyword evidence="8 9" id="KW-0472">Membrane</keyword>
<dbReference type="Gene3D" id="1.20.1640.10">
    <property type="entry name" value="Multidrug efflux transporter AcrB transmembrane domain"/>
    <property type="match status" value="1"/>
</dbReference>
<evidence type="ECO:0000259" key="11">
    <source>
        <dbReference type="Pfam" id="PF02355"/>
    </source>
</evidence>
<dbReference type="GO" id="GO:0005886">
    <property type="term" value="C:plasma membrane"/>
    <property type="evidence" value="ECO:0007669"/>
    <property type="project" value="UniProtKB-SubCell"/>
</dbReference>